<dbReference type="Proteomes" id="UP001215598">
    <property type="component" value="Unassembled WGS sequence"/>
</dbReference>
<name>A0AAD7NXI4_9AGAR</name>
<evidence type="ECO:0008006" key="4">
    <source>
        <dbReference type="Google" id="ProtNLM"/>
    </source>
</evidence>
<proteinExistence type="predicted"/>
<evidence type="ECO:0000313" key="2">
    <source>
        <dbReference type="EMBL" id="KAJ7779011.1"/>
    </source>
</evidence>
<feature type="chain" id="PRO_5042087249" description="Secreted protein" evidence="1">
    <location>
        <begin position="25"/>
        <end position="91"/>
    </location>
</feature>
<dbReference type="EMBL" id="JARKIB010000006">
    <property type="protein sequence ID" value="KAJ7779011.1"/>
    <property type="molecule type" value="Genomic_DNA"/>
</dbReference>
<organism evidence="2 3">
    <name type="scientific">Mycena metata</name>
    <dbReference type="NCBI Taxonomy" id="1033252"/>
    <lineage>
        <taxon>Eukaryota</taxon>
        <taxon>Fungi</taxon>
        <taxon>Dikarya</taxon>
        <taxon>Basidiomycota</taxon>
        <taxon>Agaricomycotina</taxon>
        <taxon>Agaricomycetes</taxon>
        <taxon>Agaricomycetidae</taxon>
        <taxon>Agaricales</taxon>
        <taxon>Marasmiineae</taxon>
        <taxon>Mycenaceae</taxon>
        <taxon>Mycena</taxon>
    </lineage>
</organism>
<accession>A0AAD7NXI4</accession>
<keyword evidence="1" id="KW-0732">Signal</keyword>
<sequence length="91" mass="10220">MAASRLLFTTYPWLLTFAVSHIEAAITTSGLRKLATGSSTIAPGTLCTRLNFLWRCSDLRRKARVESFNFLVLVLFARESTRCECESRQGC</sequence>
<evidence type="ECO:0000313" key="3">
    <source>
        <dbReference type="Proteomes" id="UP001215598"/>
    </source>
</evidence>
<protein>
    <recommendedName>
        <fullName evidence="4">Secreted protein</fullName>
    </recommendedName>
</protein>
<gene>
    <name evidence="2" type="ORF">B0H16DRAFT_1500831</name>
</gene>
<comment type="caution">
    <text evidence="2">The sequence shown here is derived from an EMBL/GenBank/DDBJ whole genome shotgun (WGS) entry which is preliminary data.</text>
</comment>
<reference evidence="2" key="1">
    <citation type="submission" date="2023-03" db="EMBL/GenBank/DDBJ databases">
        <title>Massive genome expansion in bonnet fungi (Mycena s.s.) driven by repeated elements and novel gene families across ecological guilds.</title>
        <authorList>
            <consortium name="Lawrence Berkeley National Laboratory"/>
            <person name="Harder C.B."/>
            <person name="Miyauchi S."/>
            <person name="Viragh M."/>
            <person name="Kuo A."/>
            <person name="Thoen E."/>
            <person name="Andreopoulos B."/>
            <person name="Lu D."/>
            <person name="Skrede I."/>
            <person name="Drula E."/>
            <person name="Henrissat B."/>
            <person name="Morin E."/>
            <person name="Kohler A."/>
            <person name="Barry K."/>
            <person name="LaButti K."/>
            <person name="Morin E."/>
            <person name="Salamov A."/>
            <person name="Lipzen A."/>
            <person name="Mereny Z."/>
            <person name="Hegedus B."/>
            <person name="Baldrian P."/>
            <person name="Stursova M."/>
            <person name="Weitz H."/>
            <person name="Taylor A."/>
            <person name="Grigoriev I.V."/>
            <person name="Nagy L.G."/>
            <person name="Martin F."/>
            <person name="Kauserud H."/>
        </authorList>
    </citation>
    <scope>NUCLEOTIDE SEQUENCE</scope>
    <source>
        <strain evidence="2">CBHHK182m</strain>
    </source>
</reference>
<feature type="signal peptide" evidence="1">
    <location>
        <begin position="1"/>
        <end position="24"/>
    </location>
</feature>
<dbReference type="AlphaFoldDB" id="A0AAD7NXI4"/>
<keyword evidence="3" id="KW-1185">Reference proteome</keyword>
<evidence type="ECO:0000256" key="1">
    <source>
        <dbReference type="SAM" id="SignalP"/>
    </source>
</evidence>